<dbReference type="RefSeq" id="WP_188926141.1">
    <property type="nucleotide sequence ID" value="NZ_BMQI01000040.1"/>
</dbReference>
<evidence type="ECO:0000256" key="2">
    <source>
        <dbReference type="ARBA" id="ARBA00093450"/>
    </source>
</evidence>
<dbReference type="InterPro" id="IPR035570">
    <property type="entry name" value="UPF0234_N"/>
</dbReference>
<dbReference type="EMBL" id="JAKILJ010000042">
    <property type="protein sequence ID" value="MCL1106800.1"/>
    <property type="molecule type" value="Genomic_DNA"/>
</dbReference>
<protein>
    <recommendedName>
        <fullName evidence="3">Nucleotide-binding protein L2749_16320</fullName>
    </recommendedName>
</protein>
<dbReference type="GO" id="GO:0000166">
    <property type="term" value="F:nucleotide binding"/>
    <property type="evidence" value="ECO:0007669"/>
    <property type="project" value="UniProtKB-UniRule"/>
</dbReference>
<dbReference type="Gene3D" id="3.30.70.990">
    <property type="entry name" value="YajQ-like, domain 2"/>
    <property type="match status" value="1"/>
</dbReference>
<name>A0A9X1Z6T2_9GAMM</name>
<dbReference type="Gene3D" id="3.30.70.860">
    <property type="match status" value="1"/>
</dbReference>
<evidence type="ECO:0000256" key="3">
    <source>
        <dbReference type="HAMAP-Rule" id="MF_00632"/>
    </source>
</evidence>
<comment type="caution">
    <text evidence="4">The sequence shown here is derived from an EMBL/GenBank/DDBJ whole genome shotgun (WGS) entry which is preliminary data.</text>
</comment>
<dbReference type="HAMAP" id="MF_00632">
    <property type="entry name" value="UPF0234"/>
    <property type="match status" value="1"/>
</dbReference>
<keyword evidence="1 3" id="KW-0547">Nucleotide-binding</keyword>
<dbReference type="SUPFAM" id="SSF89963">
    <property type="entry name" value="YajQ-like"/>
    <property type="match status" value="2"/>
</dbReference>
<accession>A0A9X1Z6T2</accession>
<dbReference type="NCBIfam" id="NF003819">
    <property type="entry name" value="PRK05412.1"/>
    <property type="match status" value="1"/>
</dbReference>
<dbReference type="CDD" id="cd11740">
    <property type="entry name" value="YajQ_like"/>
    <property type="match status" value="1"/>
</dbReference>
<dbReference type="PANTHER" id="PTHR30476">
    <property type="entry name" value="UPF0234 PROTEIN YAJQ"/>
    <property type="match status" value="1"/>
</dbReference>
<evidence type="ECO:0000256" key="1">
    <source>
        <dbReference type="ARBA" id="ARBA00022741"/>
    </source>
</evidence>
<evidence type="ECO:0000313" key="4">
    <source>
        <dbReference type="EMBL" id="MCL1106800.1"/>
    </source>
</evidence>
<gene>
    <name evidence="4" type="ORF">L2749_16320</name>
</gene>
<evidence type="ECO:0000313" key="5">
    <source>
        <dbReference type="Proteomes" id="UP001139408"/>
    </source>
</evidence>
<dbReference type="InterPro" id="IPR036183">
    <property type="entry name" value="YajQ-like_sf"/>
</dbReference>
<keyword evidence="5" id="KW-1185">Reference proteome</keyword>
<dbReference type="InterPro" id="IPR035571">
    <property type="entry name" value="UPF0234-like_C"/>
</dbReference>
<dbReference type="Pfam" id="PF04461">
    <property type="entry name" value="YajQ"/>
    <property type="match status" value="1"/>
</dbReference>
<dbReference type="AlphaFoldDB" id="A0A9X1Z6T2"/>
<sequence>MPSMDVISEIDEEELRNAVENTRREVSSRFDLRGKEIDIDLKDNVVNLKAEDDFICKQLVDMLRMQLTKRNVDPSAMEVDDKAVHSGKTFSLKVSFKQGIDTLVAKKLVKAIKDSKLKVQSAIQGDKVRVTGKKRDDLQAVMRLAKESELGQPFQFDNFKD</sequence>
<comment type="function">
    <text evidence="3">Nucleotide-binding protein.</text>
</comment>
<organism evidence="4 5">
    <name type="scientific">Shewanella algicola</name>
    <dbReference type="NCBI Taxonomy" id="640633"/>
    <lineage>
        <taxon>Bacteria</taxon>
        <taxon>Pseudomonadati</taxon>
        <taxon>Pseudomonadota</taxon>
        <taxon>Gammaproteobacteria</taxon>
        <taxon>Alteromonadales</taxon>
        <taxon>Shewanellaceae</taxon>
        <taxon>Shewanella</taxon>
    </lineage>
</organism>
<dbReference type="GO" id="GO:0005829">
    <property type="term" value="C:cytosol"/>
    <property type="evidence" value="ECO:0007669"/>
    <property type="project" value="TreeGrafter"/>
</dbReference>
<dbReference type="InterPro" id="IPR007551">
    <property type="entry name" value="YajQ/Smlt4090-like"/>
</dbReference>
<dbReference type="FunFam" id="3.30.70.860:FF:000001">
    <property type="entry name" value="UPF0234 protein YajQ"/>
    <property type="match status" value="1"/>
</dbReference>
<comment type="similarity">
    <text evidence="2 3">Belongs to the YajQ family.</text>
</comment>
<dbReference type="Proteomes" id="UP001139408">
    <property type="component" value="Unassembled WGS sequence"/>
</dbReference>
<reference evidence="4" key="1">
    <citation type="submission" date="2022-01" db="EMBL/GenBank/DDBJ databases">
        <title>Whole genome-based taxonomy of the Shewanellaceae.</title>
        <authorList>
            <person name="Martin-Rodriguez A.J."/>
        </authorList>
    </citation>
    <scope>NUCLEOTIDE SEQUENCE</scope>
    <source>
        <strain evidence="4">DSM 23803</strain>
    </source>
</reference>
<proteinExistence type="inferred from homology"/>
<dbReference type="PANTHER" id="PTHR30476:SF0">
    <property type="entry name" value="UPF0234 PROTEIN YAJQ"/>
    <property type="match status" value="1"/>
</dbReference>